<evidence type="ECO:0000259" key="1">
    <source>
        <dbReference type="Pfam" id="PF02190"/>
    </source>
</evidence>
<dbReference type="InterPro" id="IPR015947">
    <property type="entry name" value="PUA-like_sf"/>
</dbReference>
<dbReference type="RefSeq" id="WP_254091080.1">
    <property type="nucleotide sequence ID" value="NZ_JAHESC010000020.1"/>
</dbReference>
<keyword evidence="3" id="KW-1185">Reference proteome</keyword>
<dbReference type="Pfam" id="PF02190">
    <property type="entry name" value="LON_substr_bdg"/>
    <property type="match status" value="1"/>
</dbReference>
<dbReference type="Proteomes" id="UP001319180">
    <property type="component" value="Unassembled WGS sequence"/>
</dbReference>
<protein>
    <submittedName>
        <fullName evidence="2">LON peptidase substrate-binding domain-containing protein</fullName>
    </submittedName>
</protein>
<dbReference type="SUPFAM" id="SSF88697">
    <property type="entry name" value="PUA domain-like"/>
    <property type="match status" value="1"/>
</dbReference>
<evidence type="ECO:0000313" key="2">
    <source>
        <dbReference type="EMBL" id="MBT1687853.1"/>
    </source>
</evidence>
<feature type="domain" description="Lon N-terminal" evidence="1">
    <location>
        <begin position="7"/>
        <end position="111"/>
    </location>
</feature>
<gene>
    <name evidence="2" type="ORF">KK078_14890</name>
</gene>
<name>A0AAP2D9B4_9BACT</name>
<dbReference type="InterPro" id="IPR046336">
    <property type="entry name" value="Lon_prtase_N_sf"/>
</dbReference>
<sequence length="196" mass="23298">MEDVVHIPMFPLSILPLPGEWVPLHIFEPRYRQLLEDASAKDVSFGIYLSHHMNLAQIGSLVRLESILKQYPGGESDIIVRCLDTFDTEKLQRTFDADKLYPGGYVRYHHVDAARRPSTILYDIFMLYMQRRNITRQIAPFSIYHIAQELSLDLRDRYKFLQLPESRQEMFLQNRIHYQEQLLEEEEKSKDLYHLN</sequence>
<proteinExistence type="predicted"/>
<organism evidence="2 3">
    <name type="scientific">Dawidia soli</name>
    <dbReference type="NCBI Taxonomy" id="2782352"/>
    <lineage>
        <taxon>Bacteria</taxon>
        <taxon>Pseudomonadati</taxon>
        <taxon>Bacteroidota</taxon>
        <taxon>Cytophagia</taxon>
        <taxon>Cytophagales</taxon>
        <taxon>Chryseotaleaceae</taxon>
        <taxon>Dawidia</taxon>
    </lineage>
</organism>
<reference evidence="2 3" key="1">
    <citation type="submission" date="2021-05" db="EMBL/GenBank/DDBJ databases">
        <title>A Polyphasic approach of four new species of the genus Ohtaekwangia: Ohtaekwangia histidinii sp. nov., Ohtaekwangia cretensis sp. nov., Ohtaekwangia indiensis sp. nov., Ohtaekwangia reichenbachii sp. nov. from diverse environment.</title>
        <authorList>
            <person name="Octaviana S."/>
        </authorList>
    </citation>
    <scope>NUCLEOTIDE SEQUENCE [LARGE SCALE GENOMIC DNA]</scope>
    <source>
        <strain evidence="2 3">PWU37</strain>
    </source>
</reference>
<dbReference type="Gene3D" id="2.30.130.40">
    <property type="entry name" value="LON domain-like"/>
    <property type="match status" value="1"/>
</dbReference>
<accession>A0AAP2D9B4</accession>
<comment type="caution">
    <text evidence="2">The sequence shown here is derived from an EMBL/GenBank/DDBJ whole genome shotgun (WGS) entry which is preliminary data.</text>
</comment>
<evidence type="ECO:0000313" key="3">
    <source>
        <dbReference type="Proteomes" id="UP001319180"/>
    </source>
</evidence>
<dbReference type="InterPro" id="IPR003111">
    <property type="entry name" value="Lon_prtase_N"/>
</dbReference>
<dbReference type="AlphaFoldDB" id="A0AAP2D9B4"/>
<dbReference type="EMBL" id="JAHESC010000020">
    <property type="protein sequence ID" value="MBT1687853.1"/>
    <property type="molecule type" value="Genomic_DNA"/>
</dbReference>